<reference evidence="11" key="1">
    <citation type="submission" date="2021-03" db="EMBL/GenBank/DDBJ databases">
        <title>Chromosome level genome of the anhydrobiotic midge Polypedilum vanderplanki.</title>
        <authorList>
            <person name="Yoshida Y."/>
            <person name="Kikawada T."/>
            <person name="Gusev O."/>
        </authorList>
    </citation>
    <scope>NUCLEOTIDE SEQUENCE</scope>
    <source>
        <strain evidence="11">NIAS01</strain>
        <tissue evidence="11">Whole body or cell culture</tissue>
    </source>
</reference>
<evidence type="ECO:0000256" key="1">
    <source>
        <dbReference type="ARBA" id="ARBA00004651"/>
    </source>
</evidence>
<keyword evidence="3" id="KW-0716">Sensory transduction</keyword>
<dbReference type="Pfam" id="PF02949">
    <property type="entry name" value="7tm_6"/>
    <property type="match status" value="1"/>
</dbReference>
<evidence type="ECO:0000313" key="11">
    <source>
        <dbReference type="EMBL" id="KAG5683306.1"/>
    </source>
</evidence>
<dbReference type="EMBL" id="JADBJN010000001">
    <property type="protein sequence ID" value="KAG5683306.1"/>
    <property type="molecule type" value="Genomic_DNA"/>
</dbReference>
<keyword evidence="7 10" id="KW-0472">Membrane</keyword>
<feature type="transmembrane region" description="Helical" evidence="10">
    <location>
        <begin position="85"/>
        <end position="105"/>
    </location>
</feature>
<keyword evidence="6 10" id="KW-1133">Transmembrane helix</keyword>
<evidence type="ECO:0000256" key="9">
    <source>
        <dbReference type="ARBA" id="ARBA00023224"/>
    </source>
</evidence>
<evidence type="ECO:0000256" key="4">
    <source>
        <dbReference type="ARBA" id="ARBA00022692"/>
    </source>
</evidence>
<dbReference type="GO" id="GO:0005549">
    <property type="term" value="F:odorant binding"/>
    <property type="evidence" value="ECO:0007669"/>
    <property type="project" value="InterPro"/>
</dbReference>
<keyword evidence="4 10" id="KW-0812">Transmembrane</keyword>
<keyword evidence="2" id="KW-1003">Cell membrane</keyword>
<keyword evidence="12" id="KW-1185">Reference proteome</keyword>
<gene>
    <name evidence="11" type="ORF">PVAND_012593</name>
</gene>
<evidence type="ECO:0000256" key="2">
    <source>
        <dbReference type="ARBA" id="ARBA00022475"/>
    </source>
</evidence>
<evidence type="ECO:0000256" key="8">
    <source>
        <dbReference type="ARBA" id="ARBA00023170"/>
    </source>
</evidence>
<feature type="transmembrane region" description="Helical" evidence="10">
    <location>
        <begin position="199"/>
        <end position="220"/>
    </location>
</feature>
<dbReference type="GO" id="GO:0005886">
    <property type="term" value="C:plasma membrane"/>
    <property type="evidence" value="ECO:0007669"/>
    <property type="project" value="UniProtKB-SubCell"/>
</dbReference>
<keyword evidence="5" id="KW-0552">Olfaction</keyword>
<evidence type="ECO:0000256" key="6">
    <source>
        <dbReference type="ARBA" id="ARBA00022989"/>
    </source>
</evidence>
<evidence type="ECO:0000313" key="12">
    <source>
        <dbReference type="Proteomes" id="UP001107558"/>
    </source>
</evidence>
<dbReference type="InterPro" id="IPR004117">
    <property type="entry name" value="7tm6_olfct_rcpt"/>
</dbReference>
<dbReference type="PANTHER" id="PTHR21137:SF35">
    <property type="entry name" value="ODORANT RECEPTOR 19A-RELATED"/>
    <property type="match status" value="1"/>
</dbReference>
<feature type="transmembrane region" description="Helical" evidence="10">
    <location>
        <begin position="125"/>
        <end position="142"/>
    </location>
</feature>
<dbReference type="GO" id="GO:0004984">
    <property type="term" value="F:olfactory receptor activity"/>
    <property type="evidence" value="ECO:0007669"/>
    <property type="project" value="InterPro"/>
</dbReference>
<evidence type="ECO:0000256" key="5">
    <source>
        <dbReference type="ARBA" id="ARBA00022725"/>
    </source>
</evidence>
<organism evidence="11 12">
    <name type="scientific">Polypedilum vanderplanki</name>
    <name type="common">Sleeping chironomid midge</name>
    <dbReference type="NCBI Taxonomy" id="319348"/>
    <lineage>
        <taxon>Eukaryota</taxon>
        <taxon>Metazoa</taxon>
        <taxon>Ecdysozoa</taxon>
        <taxon>Arthropoda</taxon>
        <taxon>Hexapoda</taxon>
        <taxon>Insecta</taxon>
        <taxon>Pterygota</taxon>
        <taxon>Neoptera</taxon>
        <taxon>Endopterygota</taxon>
        <taxon>Diptera</taxon>
        <taxon>Nematocera</taxon>
        <taxon>Chironomoidea</taxon>
        <taxon>Chironomidae</taxon>
        <taxon>Chironominae</taxon>
        <taxon>Polypedilum</taxon>
        <taxon>Polypedilum</taxon>
    </lineage>
</organism>
<dbReference type="OrthoDB" id="7757420at2759"/>
<dbReference type="GO" id="GO:0007165">
    <property type="term" value="P:signal transduction"/>
    <property type="evidence" value="ECO:0007669"/>
    <property type="project" value="UniProtKB-KW"/>
</dbReference>
<feature type="transmembrane region" description="Helical" evidence="10">
    <location>
        <begin position="232"/>
        <end position="255"/>
    </location>
</feature>
<keyword evidence="9" id="KW-0807">Transducer</keyword>
<proteinExistence type="predicted"/>
<evidence type="ECO:0008006" key="13">
    <source>
        <dbReference type="Google" id="ProtNLM"/>
    </source>
</evidence>
<accession>A0A9J6CLZ6</accession>
<comment type="caution">
    <text evidence="11">The sequence shown here is derived from an EMBL/GenBank/DDBJ whole genome shotgun (WGS) entry which is preliminary data.</text>
</comment>
<keyword evidence="8" id="KW-0675">Receptor</keyword>
<evidence type="ECO:0000256" key="7">
    <source>
        <dbReference type="ARBA" id="ARBA00023136"/>
    </source>
</evidence>
<dbReference type="AlphaFoldDB" id="A0A9J6CLZ6"/>
<feature type="transmembrane region" description="Helical" evidence="10">
    <location>
        <begin position="24"/>
        <end position="43"/>
    </location>
</feature>
<name>A0A9J6CLZ6_POLVA</name>
<dbReference type="PANTHER" id="PTHR21137">
    <property type="entry name" value="ODORANT RECEPTOR"/>
    <property type="match status" value="1"/>
</dbReference>
<comment type="subcellular location">
    <subcellularLocation>
        <location evidence="1">Cell membrane</location>
        <topology evidence="1">Multi-pass membrane protein</topology>
    </subcellularLocation>
</comment>
<dbReference type="Proteomes" id="UP001107558">
    <property type="component" value="Chromosome 1"/>
</dbReference>
<evidence type="ECO:0000256" key="10">
    <source>
        <dbReference type="SAM" id="Phobius"/>
    </source>
</evidence>
<evidence type="ECO:0000256" key="3">
    <source>
        <dbReference type="ARBA" id="ARBA00022606"/>
    </source>
</evidence>
<protein>
    <recommendedName>
        <fullName evidence="13">Odorant receptor</fullName>
    </recommendedName>
</protein>
<sequence>MVNSSYIFELFANRDFNLEKFTGSFSYVAAILILLIRYSCIFFNKDKIQNILEHFPKEYKIEDLKFHKIDKFLLNFEKFIKTYRILNATAITYAFSSVIFNLIISNSKTFPFEIKFPFDAFKNDFYPFLIVWVFLSYILYQFSILTTENVIYGLITIASVELKLLAAEYKKSKDDTNVIINCIKRQNELYDVIGNIQRIFAPSFFTSFLLSSILICFTAFKCSISLDPAILIFNATFSIISMLQIFIQCFFGQILCDASGNLIDSIYECGWEKRKNEKLKKFLIFVIMRSQKYSAFSLLGVWKINLEQFQSVSGILLTLN</sequence>